<dbReference type="OMA" id="PSLIAYK"/>
<dbReference type="Pfam" id="PF16026">
    <property type="entry name" value="MIEAP"/>
    <property type="match status" value="1"/>
</dbReference>
<protein>
    <recommendedName>
        <fullName evidence="1">Mitochondria-eating protein C-terminal domain-containing protein</fullName>
    </recommendedName>
</protein>
<keyword evidence="3" id="KW-1185">Reference proteome</keyword>
<dbReference type="OrthoDB" id="6156013at2759"/>
<sequence>MQNELKEKTEEVEELSARLSKYESIQLTEGNPNIADLSDTHRPTRLGEMYSQLFDDEWSEAFEVFKPKTEDEDDDIFPDTLYMLQDLLTNIFEFCKDHSNCQKTYLEESFANAIALKTLKENYNRAPIEKSKRSVRVENKLYDTTNSSNKIHELRTEDNTANSSVYEKTVACFQRDFRRAASSASVKNITELFIATELPSLIAYKTVRADVRVLTYVRKCVELCWYMCMQDPPMVIISPKQGQLVDKALFSFHGRRGKIVEVCVWPALLLHDNGPLVCKGYVLPEDRNRNR</sequence>
<dbReference type="InterPro" id="IPR031981">
    <property type="entry name" value="MIEAP_C"/>
</dbReference>
<evidence type="ECO:0000259" key="1">
    <source>
        <dbReference type="Pfam" id="PF16026"/>
    </source>
</evidence>
<dbReference type="EnsemblMetazoa" id="G24105.1">
    <property type="protein sequence ID" value="G24105.1:cds"/>
    <property type="gene ID" value="G24105"/>
</dbReference>
<reference evidence="2" key="1">
    <citation type="submission" date="2022-08" db="UniProtKB">
        <authorList>
            <consortium name="EnsemblMetazoa"/>
        </authorList>
    </citation>
    <scope>IDENTIFICATION</scope>
    <source>
        <strain evidence="2">05x7-T-G4-1.051#20</strain>
    </source>
</reference>
<evidence type="ECO:0000313" key="3">
    <source>
        <dbReference type="Proteomes" id="UP000005408"/>
    </source>
</evidence>
<evidence type="ECO:0000313" key="2">
    <source>
        <dbReference type="EnsemblMetazoa" id="G24105.1:cds"/>
    </source>
</evidence>
<dbReference type="AlphaFoldDB" id="A0A8W8KIW4"/>
<accession>A0A8W8KIW4</accession>
<name>A0A8W8KIW4_MAGGI</name>
<dbReference type="Proteomes" id="UP000005408">
    <property type="component" value="Unassembled WGS sequence"/>
</dbReference>
<organism evidence="2 3">
    <name type="scientific">Magallana gigas</name>
    <name type="common">Pacific oyster</name>
    <name type="synonym">Crassostrea gigas</name>
    <dbReference type="NCBI Taxonomy" id="29159"/>
    <lineage>
        <taxon>Eukaryota</taxon>
        <taxon>Metazoa</taxon>
        <taxon>Spiralia</taxon>
        <taxon>Lophotrochozoa</taxon>
        <taxon>Mollusca</taxon>
        <taxon>Bivalvia</taxon>
        <taxon>Autobranchia</taxon>
        <taxon>Pteriomorphia</taxon>
        <taxon>Ostreida</taxon>
        <taxon>Ostreoidea</taxon>
        <taxon>Ostreidae</taxon>
        <taxon>Magallana</taxon>
    </lineage>
</organism>
<feature type="domain" description="Mitochondria-eating protein C-terminal" evidence="1">
    <location>
        <begin position="152"/>
        <end position="283"/>
    </location>
</feature>
<proteinExistence type="predicted"/>